<dbReference type="UniPathway" id="UPA00031">
    <property type="reaction ID" value="UER00010"/>
</dbReference>
<reference evidence="15 16" key="1">
    <citation type="submission" date="2019-03" db="EMBL/GenBank/DDBJ databases">
        <title>Genomic Encyclopedia of Type Strains, Phase IV (KMG-IV): sequencing the most valuable type-strain genomes for metagenomic binning, comparative biology and taxonomic classification.</title>
        <authorList>
            <person name="Goeker M."/>
        </authorList>
    </citation>
    <scope>NUCLEOTIDE SEQUENCE [LARGE SCALE GENOMIC DNA]</scope>
    <source>
        <strain evidence="15 16">DSM 24629</strain>
    </source>
</reference>
<dbReference type="Gene3D" id="3.40.50.880">
    <property type="match status" value="1"/>
</dbReference>
<name>A0A4R3MR81_9FIRM</name>
<dbReference type="RefSeq" id="WP_132249571.1">
    <property type="nucleotide sequence ID" value="NZ_SMAL01000001.1"/>
</dbReference>
<gene>
    <name evidence="12" type="primary">hisH</name>
    <name evidence="15" type="ORF">EDC18_101319</name>
</gene>
<dbReference type="PROSITE" id="PS51273">
    <property type="entry name" value="GATASE_TYPE_1"/>
    <property type="match status" value="1"/>
</dbReference>
<dbReference type="Proteomes" id="UP000294902">
    <property type="component" value="Unassembled WGS sequence"/>
</dbReference>
<evidence type="ECO:0000256" key="6">
    <source>
        <dbReference type="ARBA" id="ARBA00022801"/>
    </source>
</evidence>
<evidence type="ECO:0000313" key="16">
    <source>
        <dbReference type="Proteomes" id="UP000294902"/>
    </source>
</evidence>
<keyword evidence="4 12" id="KW-0963">Cytoplasm</keyword>
<comment type="catalytic activity">
    <reaction evidence="10 12">
        <text>5-[(5-phospho-1-deoxy-D-ribulos-1-ylimino)methylamino]-1-(5-phospho-beta-D-ribosyl)imidazole-4-carboxamide + L-glutamine = D-erythro-1-(imidazol-4-yl)glycerol 3-phosphate + 5-amino-1-(5-phospho-beta-D-ribosyl)imidazole-4-carboxamide + L-glutamate + H(+)</text>
        <dbReference type="Rhea" id="RHEA:24793"/>
        <dbReference type="ChEBI" id="CHEBI:15378"/>
        <dbReference type="ChEBI" id="CHEBI:29985"/>
        <dbReference type="ChEBI" id="CHEBI:58278"/>
        <dbReference type="ChEBI" id="CHEBI:58359"/>
        <dbReference type="ChEBI" id="CHEBI:58475"/>
        <dbReference type="ChEBI" id="CHEBI:58525"/>
        <dbReference type="EC" id="4.3.2.10"/>
    </reaction>
</comment>
<evidence type="ECO:0000256" key="1">
    <source>
        <dbReference type="ARBA" id="ARBA00004496"/>
    </source>
</evidence>
<comment type="pathway">
    <text evidence="2 12">Amino-acid biosynthesis; L-histidine biosynthesis; L-histidine from 5-phospho-alpha-D-ribose 1-diphosphate: step 5/9.</text>
</comment>
<sequence>MKIGIIDYGMGNLHSVVNALSFIGVDSFVSADPVALNKSDKLILPGVGAFKDAMDELKKNALHTWIKEVSSKEVPLLGICLGMQLLFESSEEHGLSEGLGLLKGHIKKLEVPYKIPHMGWNELIIKKEAPIFKGLEDKHVYFVHSYHLETDEDIVSATTNYGKEVQVAAQQNNLFALQFHPEKSGDVGLNILKNFSKL</sequence>
<keyword evidence="7 12" id="KW-0315">Glutamine amidotransferase</keyword>
<evidence type="ECO:0000256" key="7">
    <source>
        <dbReference type="ARBA" id="ARBA00022962"/>
    </source>
</evidence>
<dbReference type="PANTHER" id="PTHR42701">
    <property type="entry name" value="IMIDAZOLE GLYCEROL PHOSPHATE SYNTHASE SUBUNIT HISH"/>
    <property type="match status" value="1"/>
</dbReference>
<dbReference type="InterPro" id="IPR029062">
    <property type="entry name" value="Class_I_gatase-like"/>
</dbReference>
<dbReference type="InterPro" id="IPR017926">
    <property type="entry name" value="GATASE"/>
</dbReference>
<evidence type="ECO:0000256" key="2">
    <source>
        <dbReference type="ARBA" id="ARBA00005091"/>
    </source>
</evidence>
<evidence type="ECO:0000256" key="5">
    <source>
        <dbReference type="ARBA" id="ARBA00022605"/>
    </source>
</evidence>
<dbReference type="EMBL" id="SMAL01000001">
    <property type="protein sequence ID" value="TCT17023.1"/>
    <property type="molecule type" value="Genomic_DNA"/>
</dbReference>
<dbReference type="PANTHER" id="PTHR42701:SF1">
    <property type="entry name" value="IMIDAZOLE GLYCEROL PHOSPHATE SYNTHASE SUBUNIT HISH"/>
    <property type="match status" value="1"/>
</dbReference>
<feature type="active site" evidence="12 13">
    <location>
        <position position="182"/>
    </location>
</feature>
<feature type="domain" description="Glutamine amidotransferase" evidence="14">
    <location>
        <begin position="5"/>
        <end position="195"/>
    </location>
</feature>
<dbReference type="PIRSF" id="PIRSF000495">
    <property type="entry name" value="Amidotransf_hisH"/>
    <property type="match status" value="1"/>
</dbReference>
<dbReference type="CDD" id="cd01748">
    <property type="entry name" value="GATase1_IGP_Synthase"/>
    <property type="match status" value="1"/>
</dbReference>
<accession>A0A4R3MR81</accession>
<comment type="catalytic activity">
    <reaction evidence="11 12">
        <text>L-glutamine + H2O = L-glutamate + NH4(+)</text>
        <dbReference type="Rhea" id="RHEA:15889"/>
        <dbReference type="ChEBI" id="CHEBI:15377"/>
        <dbReference type="ChEBI" id="CHEBI:28938"/>
        <dbReference type="ChEBI" id="CHEBI:29985"/>
        <dbReference type="ChEBI" id="CHEBI:58359"/>
        <dbReference type="EC" id="3.5.1.2"/>
    </reaction>
</comment>
<keyword evidence="9 12" id="KW-0456">Lyase</keyword>
<evidence type="ECO:0000259" key="14">
    <source>
        <dbReference type="Pfam" id="PF00117"/>
    </source>
</evidence>
<keyword evidence="15" id="KW-0808">Transferase</keyword>
<evidence type="ECO:0000256" key="8">
    <source>
        <dbReference type="ARBA" id="ARBA00023102"/>
    </source>
</evidence>
<dbReference type="EC" id="4.3.2.10" evidence="12"/>
<evidence type="ECO:0000256" key="10">
    <source>
        <dbReference type="ARBA" id="ARBA00047838"/>
    </source>
</evidence>
<dbReference type="NCBIfam" id="TIGR01855">
    <property type="entry name" value="IMP_synth_hisH"/>
    <property type="match status" value="1"/>
</dbReference>
<dbReference type="SUPFAM" id="SSF52317">
    <property type="entry name" value="Class I glutamine amidotransferase-like"/>
    <property type="match status" value="1"/>
</dbReference>
<evidence type="ECO:0000256" key="12">
    <source>
        <dbReference type="HAMAP-Rule" id="MF_00278"/>
    </source>
</evidence>
<feature type="active site" evidence="12 13">
    <location>
        <position position="180"/>
    </location>
</feature>
<dbReference type="OrthoDB" id="9807137at2"/>
<proteinExistence type="inferred from homology"/>
<comment type="subcellular location">
    <subcellularLocation>
        <location evidence="1 12">Cytoplasm</location>
    </subcellularLocation>
</comment>
<keyword evidence="16" id="KW-1185">Reference proteome</keyword>
<protein>
    <recommendedName>
        <fullName evidence="12">Imidazole glycerol phosphate synthase subunit HisH</fullName>
        <ecNumber evidence="12">4.3.2.10</ecNumber>
    </recommendedName>
    <alternativeName>
        <fullName evidence="12">IGP synthase glutaminase subunit</fullName>
        <ecNumber evidence="12">3.5.1.2</ecNumber>
    </alternativeName>
    <alternativeName>
        <fullName evidence="12">IGP synthase subunit HisH</fullName>
    </alternativeName>
    <alternativeName>
        <fullName evidence="12">ImGP synthase subunit HisH</fullName>
        <shortName evidence="12">IGPS subunit HisH</shortName>
    </alternativeName>
</protein>
<dbReference type="FunFam" id="3.40.50.880:FF:000009">
    <property type="entry name" value="Imidazole glycerol phosphate synthase subunit HisH"/>
    <property type="match status" value="1"/>
</dbReference>
<feature type="active site" description="Nucleophile" evidence="12 13">
    <location>
        <position position="80"/>
    </location>
</feature>
<dbReference type="GO" id="GO:0000107">
    <property type="term" value="F:imidazoleglycerol-phosphate synthase activity"/>
    <property type="evidence" value="ECO:0007669"/>
    <property type="project" value="UniProtKB-UniRule"/>
</dbReference>
<evidence type="ECO:0000256" key="9">
    <source>
        <dbReference type="ARBA" id="ARBA00023239"/>
    </source>
</evidence>
<dbReference type="GO" id="GO:0016829">
    <property type="term" value="F:lyase activity"/>
    <property type="evidence" value="ECO:0007669"/>
    <property type="project" value="UniProtKB-KW"/>
</dbReference>
<dbReference type="GO" id="GO:0005737">
    <property type="term" value="C:cytoplasm"/>
    <property type="evidence" value="ECO:0007669"/>
    <property type="project" value="UniProtKB-SubCell"/>
</dbReference>
<evidence type="ECO:0000256" key="3">
    <source>
        <dbReference type="ARBA" id="ARBA00011152"/>
    </source>
</evidence>
<dbReference type="Pfam" id="PF00117">
    <property type="entry name" value="GATase"/>
    <property type="match status" value="1"/>
</dbReference>
<keyword evidence="5 12" id="KW-0028">Amino-acid biosynthesis</keyword>
<comment type="function">
    <text evidence="12">IGPS catalyzes the conversion of PRFAR and glutamine to IGP, AICAR and glutamate. The HisH subunit catalyzes the hydrolysis of glutamine to glutamate and ammonia as part of the synthesis of IGP and AICAR. The resulting ammonia molecule is channeled to the active site of HisF.</text>
</comment>
<dbReference type="HAMAP" id="MF_00278">
    <property type="entry name" value="HisH"/>
    <property type="match status" value="1"/>
</dbReference>
<dbReference type="PROSITE" id="PS51274">
    <property type="entry name" value="GATASE_COBBQ"/>
    <property type="match status" value="1"/>
</dbReference>
<evidence type="ECO:0000256" key="13">
    <source>
        <dbReference type="PIRSR" id="PIRSR000495-1"/>
    </source>
</evidence>
<comment type="caution">
    <text evidence="15">The sequence shown here is derived from an EMBL/GenBank/DDBJ whole genome shotgun (WGS) entry which is preliminary data.</text>
</comment>
<dbReference type="GO" id="GO:0004359">
    <property type="term" value="F:glutaminase activity"/>
    <property type="evidence" value="ECO:0007669"/>
    <property type="project" value="UniProtKB-EC"/>
</dbReference>
<dbReference type="AlphaFoldDB" id="A0A4R3MR81"/>
<keyword evidence="6 12" id="KW-0378">Hydrolase</keyword>
<comment type="subunit">
    <text evidence="3 12">Heterodimer of HisH and HisF.</text>
</comment>
<dbReference type="GO" id="GO:0000105">
    <property type="term" value="P:L-histidine biosynthetic process"/>
    <property type="evidence" value="ECO:0007669"/>
    <property type="project" value="UniProtKB-UniRule"/>
</dbReference>
<dbReference type="InterPro" id="IPR010139">
    <property type="entry name" value="Imidazole-glycPsynth_HisH"/>
</dbReference>
<keyword evidence="8 12" id="KW-0368">Histidine biosynthesis</keyword>
<evidence type="ECO:0000256" key="4">
    <source>
        <dbReference type="ARBA" id="ARBA00022490"/>
    </source>
</evidence>
<organism evidence="15 16">
    <name type="scientific">Natranaerovirga pectinivora</name>
    <dbReference type="NCBI Taxonomy" id="682400"/>
    <lineage>
        <taxon>Bacteria</taxon>
        <taxon>Bacillati</taxon>
        <taxon>Bacillota</taxon>
        <taxon>Clostridia</taxon>
        <taxon>Lachnospirales</taxon>
        <taxon>Natranaerovirgaceae</taxon>
        <taxon>Natranaerovirga</taxon>
    </lineage>
</organism>
<evidence type="ECO:0000313" key="15">
    <source>
        <dbReference type="EMBL" id="TCT17023.1"/>
    </source>
</evidence>
<evidence type="ECO:0000256" key="11">
    <source>
        <dbReference type="ARBA" id="ARBA00049534"/>
    </source>
</evidence>
<dbReference type="EC" id="3.5.1.2" evidence="12"/>